<organism evidence="2 3">
    <name type="scientific">Vigna mungo</name>
    <name type="common">Black gram</name>
    <name type="synonym">Phaseolus mungo</name>
    <dbReference type="NCBI Taxonomy" id="3915"/>
    <lineage>
        <taxon>Eukaryota</taxon>
        <taxon>Viridiplantae</taxon>
        <taxon>Streptophyta</taxon>
        <taxon>Embryophyta</taxon>
        <taxon>Tracheophyta</taxon>
        <taxon>Spermatophyta</taxon>
        <taxon>Magnoliopsida</taxon>
        <taxon>eudicotyledons</taxon>
        <taxon>Gunneridae</taxon>
        <taxon>Pentapetalae</taxon>
        <taxon>rosids</taxon>
        <taxon>fabids</taxon>
        <taxon>Fabales</taxon>
        <taxon>Fabaceae</taxon>
        <taxon>Papilionoideae</taxon>
        <taxon>50 kb inversion clade</taxon>
        <taxon>NPAAA clade</taxon>
        <taxon>indigoferoid/millettioid clade</taxon>
        <taxon>Phaseoleae</taxon>
        <taxon>Vigna</taxon>
    </lineage>
</organism>
<keyword evidence="3" id="KW-1185">Reference proteome</keyword>
<accession>A0AAQ3N9T6</accession>
<evidence type="ECO:0000313" key="3">
    <source>
        <dbReference type="Proteomes" id="UP001374535"/>
    </source>
</evidence>
<dbReference type="InterPro" id="IPR054722">
    <property type="entry name" value="PolX-like_BBD"/>
</dbReference>
<dbReference type="EMBL" id="CP144695">
    <property type="protein sequence ID" value="WVZ05182.1"/>
    <property type="molecule type" value="Genomic_DNA"/>
</dbReference>
<sequence>MTTLHLLATLKSHQNPSLVSTIMIKLDLGNFLHHQLHTLAIVNIFLVVVSGAMSRAMSYLSVTPSSNNTLVVLMPHRSSSANPRQVQVYTATVGTSQNNFLVDSGATHHVTNDLDNLALHHAYTGPNSLFMGNDLGLNITHSGTLLLNDLSLSYTLCVPSMQQKILSVSQLTKQTNSTVVFLPNSFYVKNL</sequence>
<dbReference type="AlphaFoldDB" id="A0AAQ3N9T6"/>
<name>A0AAQ3N9T6_VIGMU</name>
<gene>
    <name evidence="2" type="ORF">V8G54_018528</name>
</gene>
<dbReference type="Pfam" id="PF22936">
    <property type="entry name" value="Pol_BBD"/>
    <property type="match status" value="1"/>
</dbReference>
<evidence type="ECO:0000259" key="1">
    <source>
        <dbReference type="Pfam" id="PF22936"/>
    </source>
</evidence>
<reference evidence="2 3" key="1">
    <citation type="journal article" date="2023" name="Life. Sci Alliance">
        <title>Evolutionary insights into 3D genome organization and epigenetic landscape of Vigna mungo.</title>
        <authorList>
            <person name="Junaid A."/>
            <person name="Singh B."/>
            <person name="Bhatia S."/>
        </authorList>
    </citation>
    <scope>NUCLEOTIDE SEQUENCE [LARGE SCALE GENOMIC DNA]</scope>
    <source>
        <strain evidence="2">Urdbean</strain>
    </source>
</reference>
<proteinExistence type="predicted"/>
<protein>
    <recommendedName>
        <fullName evidence="1">Retrovirus-related Pol polyprotein from transposon TNT 1-94-like beta-barrel domain-containing protein</fullName>
    </recommendedName>
</protein>
<feature type="domain" description="Retrovirus-related Pol polyprotein from transposon TNT 1-94-like beta-barrel" evidence="1">
    <location>
        <begin position="100"/>
        <end position="174"/>
    </location>
</feature>
<dbReference type="Proteomes" id="UP001374535">
    <property type="component" value="Chromosome 6"/>
</dbReference>
<evidence type="ECO:0000313" key="2">
    <source>
        <dbReference type="EMBL" id="WVZ05182.1"/>
    </source>
</evidence>